<dbReference type="SUPFAM" id="SSF52540">
    <property type="entry name" value="P-loop containing nucleoside triphosphate hydrolases"/>
    <property type="match status" value="1"/>
</dbReference>
<dbReference type="PANTHER" id="PTHR32182:SF25">
    <property type="entry name" value="SLR1056 PROTEIN"/>
    <property type="match status" value="1"/>
</dbReference>
<keyword evidence="1" id="KW-0227">DNA damage</keyword>
<evidence type="ECO:0000259" key="2">
    <source>
        <dbReference type="Pfam" id="PF13304"/>
    </source>
</evidence>
<dbReference type="RefSeq" id="WP_162449707.1">
    <property type="nucleotide sequence ID" value="NZ_WLZY01000002.1"/>
</dbReference>
<proteinExistence type="predicted"/>
<keyword evidence="1" id="KW-0742">SOS response</keyword>
<protein>
    <submittedName>
        <fullName evidence="3">AAA family ATPase</fullName>
    </submittedName>
</protein>
<gene>
    <name evidence="3" type="ORF">F7O44_08035</name>
</gene>
<dbReference type="InterPro" id="IPR027417">
    <property type="entry name" value="P-loop_NTPase"/>
</dbReference>
<dbReference type="AlphaFoldDB" id="A0A7K3M3J2"/>
<sequence>MKCTEIHFEGYKRLANAKCNVSPRLLAFVGQNEAGKSSVLGGLAWLTEEGETALAPLDACRSNKKDGGWIVGARYRFDDEDLAALEELGLRDVPRGFSLWKQLDGRLRVTFDNPDKPKRDPQPFIAAAQALTAATDRLRLQTEGADDEDAQDKEDDPASWASLASGLLDEPDHQWSETDQETVITLADWLDETPPNRKRARDPKAAALIRVAAEIGGAEHPADAGLDLMRKRVPRFVAFAEGDRALPTDTPIHTEEARAGIRPAIRNLLTVAGIDVEELWAACAASDSGEAKTILGNGNERLDAFFGQAWNQANISVHLDVNGRVLTTHIYEIDNKRYTRIEERSDGLRAFVALAAFLEAQDFSTLPILLIDEAETHLHFDAQADLVGVLLKQVKATQIFYTTHSPGCLPSDLGTGIRLLKRNGPTSDIVSHFWTNEAPGFGALLFAMGAGAAAFSACRWAVLAEGPSEMILLPTLLRQATELDDLPYQVAPGLSNARAYDMDVEEIAAKVVYLADGDGDGDRYQRELEGAGVDSERIFGLPRGRALEDLLDPTLYLETVAGMLADGAPKPSVKDMEPGIPIALSLARWAAQQSPAVELPGKVAVAYAVLDSSEITLATGAQATLKRLHTDFVAALMRRESVDATTKA</sequence>
<evidence type="ECO:0000313" key="3">
    <source>
        <dbReference type="EMBL" id="NDL57018.1"/>
    </source>
</evidence>
<keyword evidence="4" id="KW-1185">Reference proteome</keyword>
<organism evidence="3 4">
    <name type="scientific">Phytoactinopolyspora mesophila</name>
    <dbReference type="NCBI Taxonomy" id="2650750"/>
    <lineage>
        <taxon>Bacteria</taxon>
        <taxon>Bacillati</taxon>
        <taxon>Actinomycetota</taxon>
        <taxon>Actinomycetes</taxon>
        <taxon>Jiangellales</taxon>
        <taxon>Jiangellaceae</taxon>
        <taxon>Phytoactinopolyspora</taxon>
    </lineage>
</organism>
<dbReference type="GO" id="GO:0009432">
    <property type="term" value="P:SOS response"/>
    <property type="evidence" value="ECO:0007669"/>
    <property type="project" value="UniProtKB-KW"/>
</dbReference>
<dbReference type="Pfam" id="PF13304">
    <property type="entry name" value="AAA_21"/>
    <property type="match status" value="1"/>
</dbReference>
<accession>A0A7K3M3J2</accession>
<dbReference type="GO" id="GO:0006302">
    <property type="term" value="P:double-strand break repair"/>
    <property type="evidence" value="ECO:0007669"/>
    <property type="project" value="TreeGrafter"/>
</dbReference>
<dbReference type="Proteomes" id="UP000460435">
    <property type="component" value="Unassembled WGS sequence"/>
</dbReference>
<dbReference type="InterPro" id="IPR003959">
    <property type="entry name" value="ATPase_AAA_core"/>
</dbReference>
<dbReference type="GO" id="GO:0000731">
    <property type="term" value="P:DNA synthesis involved in DNA repair"/>
    <property type="evidence" value="ECO:0007669"/>
    <property type="project" value="TreeGrafter"/>
</dbReference>
<comment type="caution">
    <text evidence="3">The sequence shown here is derived from an EMBL/GenBank/DDBJ whole genome shotgun (WGS) entry which is preliminary data.</text>
</comment>
<evidence type="ECO:0000256" key="1">
    <source>
        <dbReference type="ARBA" id="ARBA00023236"/>
    </source>
</evidence>
<dbReference type="EMBL" id="WLZY01000002">
    <property type="protein sequence ID" value="NDL57018.1"/>
    <property type="molecule type" value="Genomic_DNA"/>
</dbReference>
<evidence type="ECO:0000313" key="4">
    <source>
        <dbReference type="Proteomes" id="UP000460435"/>
    </source>
</evidence>
<dbReference type="GO" id="GO:0016887">
    <property type="term" value="F:ATP hydrolysis activity"/>
    <property type="evidence" value="ECO:0007669"/>
    <property type="project" value="InterPro"/>
</dbReference>
<dbReference type="PANTHER" id="PTHR32182">
    <property type="entry name" value="DNA REPLICATION AND REPAIR PROTEIN RECF"/>
    <property type="match status" value="1"/>
</dbReference>
<feature type="domain" description="ATPase AAA-type core" evidence="2">
    <location>
        <begin position="317"/>
        <end position="407"/>
    </location>
</feature>
<dbReference type="GO" id="GO:0005524">
    <property type="term" value="F:ATP binding"/>
    <property type="evidence" value="ECO:0007669"/>
    <property type="project" value="InterPro"/>
</dbReference>
<dbReference type="Gene3D" id="3.40.50.300">
    <property type="entry name" value="P-loop containing nucleotide triphosphate hydrolases"/>
    <property type="match status" value="2"/>
</dbReference>
<name>A0A7K3M3J2_9ACTN</name>
<reference evidence="3 4" key="1">
    <citation type="submission" date="2019-11" db="EMBL/GenBank/DDBJ databases">
        <authorList>
            <person name="Li X.-J."/>
            <person name="Feng X.-M."/>
        </authorList>
    </citation>
    <scope>NUCLEOTIDE SEQUENCE [LARGE SCALE GENOMIC DNA]</scope>
    <source>
        <strain evidence="3 4">XMNu-373</strain>
    </source>
</reference>